<keyword evidence="2" id="KW-1185">Reference proteome</keyword>
<dbReference type="EMBL" id="CAUOFW020001315">
    <property type="protein sequence ID" value="CAK9143645.1"/>
    <property type="molecule type" value="Genomic_DNA"/>
</dbReference>
<dbReference type="AlphaFoldDB" id="A0ABC8RF87"/>
<protein>
    <submittedName>
        <fullName evidence="1">Uncharacterized protein</fullName>
    </submittedName>
</protein>
<comment type="caution">
    <text evidence="1">The sequence shown here is derived from an EMBL/GenBank/DDBJ whole genome shotgun (WGS) entry which is preliminary data.</text>
</comment>
<proteinExistence type="predicted"/>
<accession>A0ABC8RF87</accession>
<gene>
    <name evidence="1" type="ORF">ILEXP_LOCUS11362</name>
</gene>
<evidence type="ECO:0000313" key="2">
    <source>
        <dbReference type="Proteomes" id="UP001642360"/>
    </source>
</evidence>
<organism evidence="1 2">
    <name type="scientific">Ilex paraguariensis</name>
    <name type="common">yerba mate</name>
    <dbReference type="NCBI Taxonomy" id="185542"/>
    <lineage>
        <taxon>Eukaryota</taxon>
        <taxon>Viridiplantae</taxon>
        <taxon>Streptophyta</taxon>
        <taxon>Embryophyta</taxon>
        <taxon>Tracheophyta</taxon>
        <taxon>Spermatophyta</taxon>
        <taxon>Magnoliopsida</taxon>
        <taxon>eudicotyledons</taxon>
        <taxon>Gunneridae</taxon>
        <taxon>Pentapetalae</taxon>
        <taxon>asterids</taxon>
        <taxon>campanulids</taxon>
        <taxon>Aquifoliales</taxon>
        <taxon>Aquifoliaceae</taxon>
        <taxon>Ilex</taxon>
    </lineage>
</organism>
<reference evidence="1 2" key="1">
    <citation type="submission" date="2024-02" db="EMBL/GenBank/DDBJ databases">
        <authorList>
            <person name="Vignale AGUSTIN F."/>
            <person name="Sosa J E."/>
            <person name="Modenutti C."/>
        </authorList>
    </citation>
    <scope>NUCLEOTIDE SEQUENCE [LARGE SCALE GENOMIC DNA]</scope>
</reference>
<dbReference type="Proteomes" id="UP001642360">
    <property type="component" value="Unassembled WGS sequence"/>
</dbReference>
<sequence length="132" mass="14263">MKNMELRGVILGERPVVHTSGVYEKEVLGAQALATPILASKPDERGRHAGCAPWQSWASKIGALAVLLNGSSWRALKQKLGVEDVETEMVTHAAGTEMRSTGVGMPLAWGGAMVSNGMLHAMERRPWCWALL</sequence>
<name>A0ABC8RF87_9AQUA</name>
<evidence type="ECO:0000313" key="1">
    <source>
        <dbReference type="EMBL" id="CAK9143645.1"/>
    </source>
</evidence>